<dbReference type="GO" id="GO:0008168">
    <property type="term" value="F:methyltransferase activity"/>
    <property type="evidence" value="ECO:0007669"/>
    <property type="project" value="UniProtKB-KW"/>
</dbReference>
<gene>
    <name evidence="4" type="ORF">S06H3_12758</name>
</gene>
<comment type="caution">
    <text evidence="4">The sequence shown here is derived from an EMBL/GenBank/DDBJ whole genome shotgun (WGS) entry which is preliminary data.</text>
</comment>
<comment type="similarity">
    <text evidence="1">Belongs to the trimethylamine methyltransferase family.</text>
</comment>
<dbReference type="Gene3D" id="3.20.20.480">
    <property type="entry name" value="Trimethylamine methyltransferase-like"/>
    <property type="match status" value="1"/>
</dbReference>
<evidence type="ECO:0000256" key="3">
    <source>
        <dbReference type="ARBA" id="ARBA00022679"/>
    </source>
</evidence>
<organism evidence="4">
    <name type="scientific">marine sediment metagenome</name>
    <dbReference type="NCBI Taxonomy" id="412755"/>
    <lineage>
        <taxon>unclassified sequences</taxon>
        <taxon>metagenomes</taxon>
        <taxon>ecological metagenomes</taxon>
    </lineage>
</organism>
<protein>
    <submittedName>
        <fullName evidence="4">Uncharacterized protein</fullName>
    </submittedName>
</protein>
<dbReference type="AlphaFoldDB" id="X1KSC5"/>
<accession>X1KSC5</accession>
<dbReference type="Pfam" id="PF06253">
    <property type="entry name" value="MTTB"/>
    <property type="match status" value="1"/>
</dbReference>
<keyword evidence="2" id="KW-0489">Methyltransferase</keyword>
<keyword evidence="3" id="KW-0808">Transferase</keyword>
<sequence length="117" mass="13361">MKNTSRNYYSQAEDARDVQDQVEMASLILGSKREVKEMPIFTEVVCMVSPLTHPAKMTEVLMESAKNSIPVYVEVREDFRGISFSHQLKNVGGVDIFQQMLNVSHKFNTGSEDLYRI</sequence>
<name>X1KSC5_9ZZZZ</name>
<dbReference type="EMBL" id="BARV01006232">
    <property type="protein sequence ID" value="GAI09957.1"/>
    <property type="molecule type" value="Genomic_DNA"/>
</dbReference>
<dbReference type="InterPro" id="IPR010426">
    <property type="entry name" value="MTTB_MeTrfase"/>
</dbReference>
<dbReference type="InterPro" id="IPR038601">
    <property type="entry name" value="MttB-like_sf"/>
</dbReference>
<reference evidence="4" key="1">
    <citation type="journal article" date="2014" name="Front. Microbiol.">
        <title>High frequency of phylogenetically diverse reductive dehalogenase-homologous genes in deep subseafloor sedimentary metagenomes.</title>
        <authorList>
            <person name="Kawai M."/>
            <person name="Futagami T."/>
            <person name="Toyoda A."/>
            <person name="Takaki Y."/>
            <person name="Nishi S."/>
            <person name="Hori S."/>
            <person name="Arai W."/>
            <person name="Tsubouchi T."/>
            <person name="Morono Y."/>
            <person name="Uchiyama I."/>
            <person name="Ito T."/>
            <person name="Fujiyama A."/>
            <person name="Inagaki F."/>
            <person name="Takami H."/>
        </authorList>
    </citation>
    <scope>NUCLEOTIDE SEQUENCE</scope>
    <source>
        <strain evidence="4">Expedition CK06-06</strain>
    </source>
</reference>
<proteinExistence type="inferred from homology"/>
<evidence type="ECO:0000256" key="1">
    <source>
        <dbReference type="ARBA" id="ARBA00007137"/>
    </source>
</evidence>
<dbReference type="GO" id="GO:0015948">
    <property type="term" value="P:methanogenesis"/>
    <property type="evidence" value="ECO:0007669"/>
    <property type="project" value="InterPro"/>
</dbReference>
<evidence type="ECO:0000256" key="2">
    <source>
        <dbReference type="ARBA" id="ARBA00022603"/>
    </source>
</evidence>
<dbReference type="GO" id="GO:0032259">
    <property type="term" value="P:methylation"/>
    <property type="evidence" value="ECO:0007669"/>
    <property type="project" value="UniProtKB-KW"/>
</dbReference>
<evidence type="ECO:0000313" key="4">
    <source>
        <dbReference type="EMBL" id="GAI09957.1"/>
    </source>
</evidence>